<comment type="similarity">
    <text evidence="2 11">Belongs to the mitochondrial carrier (TC 2.A.29) family.</text>
</comment>
<dbReference type="GO" id="GO:0006843">
    <property type="term" value="P:mitochondrial citrate transmembrane transport"/>
    <property type="evidence" value="ECO:0007669"/>
    <property type="project" value="TreeGrafter"/>
</dbReference>
<reference evidence="12" key="1">
    <citation type="journal article" date="2013" name="Genetics">
        <title>The draft genome and transcriptome of Panagrellus redivivus are shaped by the harsh demands of a free-living lifestyle.</title>
        <authorList>
            <person name="Srinivasan J."/>
            <person name="Dillman A.R."/>
            <person name="Macchietto M.G."/>
            <person name="Heikkinen L."/>
            <person name="Lakso M."/>
            <person name="Fracchia K.M."/>
            <person name="Antoshechkin I."/>
            <person name="Mortazavi A."/>
            <person name="Wong G."/>
            <person name="Sternberg P.W."/>
        </authorList>
    </citation>
    <scope>NUCLEOTIDE SEQUENCE [LARGE SCALE GENOMIC DNA]</scope>
    <source>
        <strain evidence="12">MT8872</strain>
    </source>
</reference>
<evidence type="ECO:0000256" key="9">
    <source>
        <dbReference type="ARBA" id="ARBA00042640"/>
    </source>
</evidence>
<evidence type="ECO:0000256" key="5">
    <source>
        <dbReference type="ARBA" id="ARBA00022737"/>
    </source>
</evidence>
<dbReference type="PANTHER" id="PTHR45788">
    <property type="entry name" value="SUCCINATE/FUMARATE MITOCHONDRIAL TRANSPORTER-RELATED"/>
    <property type="match status" value="1"/>
</dbReference>
<keyword evidence="3 11" id="KW-0813">Transport</keyword>
<proteinExistence type="inferred from homology"/>
<keyword evidence="6" id="KW-1133">Transmembrane helix</keyword>
<dbReference type="GO" id="GO:0031966">
    <property type="term" value="C:mitochondrial membrane"/>
    <property type="evidence" value="ECO:0007669"/>
    <property type="project" value="UniProtKB-SubCell"/>
</dbReference>
<keyword evidence="5" id="KW-0677">Repeat</keyword>
<feature type="repeat" description="Solcar" evidence="10">
    <location>
        <begin position="42"/>
        <end position="130"/>
    </location>
</feature>
<reference evidence="13" key="2">
    <citation type="submission" date="2020-10" db="UniProtKB">
        <authorList>
            <consortium name="WormBaseParasite"/>
        </authorList>
    </citation>
    <scope>IDENTIFICATION</scope>
</reference>
<evidence type="ECO:0000256" key="6">
    <source>
        <dbReference type="ARBA" id="ARBA00022989"/>
    </source>
</evidence>
<dbReference type="InterPro" id="IPR023395">
    <property type="entry name" value="MCP_dom_sf"/>
</dbReference>
<comment type="subcellular location">
    <subcellularLocation>
        <location evidence="1">Mitochondrion membrane</location>
        <topology evidence="1">Multi-pass membrane protein</topology>
    </subcellularLocation>
</comment>
<organism evidence="12 13">
    <name type="scientific">Panagrellus redivivus</name>
    <name type="common">Microworm</name>
    <dbReference type="NCBI Taxonomy" id="6233"/>
    <lineage>
        <taxon>Eukaryota</taxon>
        <taxon>Metazoa</taxon>
        <taxon>Ecdysozoa</taxon>
        <taxon>Nematoda</taxon>
        <taxon>Chromadorea</taxon>
        <taxon>Rhabditida</taxon>
        <taxon>Tylenchina</taxon>
        <taxon>Panagrolaimomorpha</taxon>
        <taxon>Panagrolaimoidea</taxon>
        <taxon>Panagrolaimidae</taxon>
        <taxon>Panagrellus</taxon>
    </lineage>
</organism>
<feature type="repeat" description="Solcar" evidence="10">
    <location>
        <begin position="237"/>
        <end position="322"/>
    </location>
</feature>
<dbReference type="GO" id="GO:0071913">
    <property type="term" value="F:citrate secondary active transmembrane transporter activity"/>
    <property type="evidence" value="ECO:0007669"/>
    <property type="project" value="TreeGrafter"/>
</dbReference>
<evidence type="ECO:0000256" key="7">
    <source>
        <dbReference type="ARBA" id="ARBA00023128"/>
    </source>
</evidence>
<evidence type="ECO:0000256" key="8">
    <source>
        <dbReference type="ARBA" id="ARBA00023136"/>
    </source>
</evidence>
<feature type="repeat" description="Solcar" evidence="10">
    <location>
        <begin position="141"/>
        <end position="227"/>
    </location>
</feature>
<dbReference type="InterPro" id="IPR018108">
    <property type="entry name" value="MCP_transmembrane"/>
</dbReference>
<evidence type="ECO:0000256" key="2">
    <source>
        <dbReference type="ARBA" id="ARBA00006375"/>
    </source>
</evidence>
<dbReference type="Gene3D" id="1.50.40.10">
    <property type="entry name" value="Mitochondrial carrier domain"/>
    <property type="match status" value="1"/>
</dbReference>
<keyword evidence="7" id="KW-0496">Mitochondrion</keyword>
<dbReference type="WBParaSite" id="Pan_g15552.t1">
    <property type="protein sequence ID" value="Pan_g15552.t1"/>
    <property type="gene ID" value="Pan_g15552"/>
</dbReference>
<protein>
    <recommendedName>
        <fullName evidence="9">Citrate transport protein</fullName>
    </recommendedName>
</protein>
<keyword evidence="12" id="KW-1185">Reference proteome</keyword>
<sequence length="329" mass="36166">MEVELALVVGSSVAAMSSTSKPILTQSPTEALTGWRQYAPSDRTIKGIVIGGLTGAIEICITFPTEYVKTQLQLDERSVTPKFKGPVDCVKQTVKGHGVLGLYRGLSVLLYGSIPKSSFRFGTFEFLKSKACDERGNLTPIMRLMCGLGAGVSEAIFAVTPMETVKVKFIHDQTLEKPKFKGFAHGVGMIIRNDGFTGLYQGLFATMMKQGSNQAIRFFVMETLKDYYRGGDNSVIISKPVVGVMGVIAGAASVYGNTPIDVVKTRMQGLEAKKYKHTLDCALKIWKHEGFFAFYKGTVPRLSRVCLDVGITFMIYDSIMEAINKYWKV</sequence>
<dbReference type="PROSITE" id="PS50920">
    <property type="entry name" value="SOLCAR"/>
    <property type="match status" value="3"/>
</dbReference>
<dbReference type="Pfam" id="PF00153">
    <property type="entry name" value="Mito_carr"/>
    <property type="match status" value="3"/>
</dbReference>
<dbReference type="PANTHER" id="PTHR45788:SF4">
    <property type="entry name" value="TRICARBOXYLATE TRANSPORT PROTEIN, MITOCHONDRIAL"/>
    <property type="match status" value="1"/>
</dbReference>
<dbReference type="InterPro" id="IPR049563">
    <property type="entry name" value="TXTP-like"/>
</dbReference>
<evidence type="ECO:0000256" key="10">
    <source>
        <dbReference type="PROSITE-ProRule" id="PRU00282"/>
    </source>
</evidence>
<keyword evidence="4 10" id="KW-0812">Transmembrane</keyword>
<evidence type="ECO:0000313" key="13">
    <source>
        <dbReference type="WBParaSite" id="Pan_g15552.t1"/>
    </source>
</evidence>
<evidence type="ECO:0000256" key="1">
    <source>
        <dbReference type="ARBA" id="ARBA00004225"/>
    </source>
</evidence>
<dbReference type="FunFam" id="1.50.40.10:FF:000007">
    <property type="entry name" value="Mitochondrial tricarboxylate transport protein-like"/>
    <property type="match status" value="1"/>
</dbReference>
<evidence type="ECO:0000256" key="3">
    <source>
        <dbReference type="ARBA" id="ARBA00022448"/>
    </source>
</evidence>
<dbReference type="AlphaFoldDB" id="A0A7E4ZSW9"/>
<dbReference type="Proteomes" id="UP000492821">
    <property type="component" value="Unassembled WGS sequence"/>
</dbReference>
<accession>A0A7E4ZSW9</accession>
<dbReference type="SUPFAM" id="SSF103506">
    <property type="entry name" value="Mitochondrial carrier"/>
    <property type="match status" value="1"/>
</dbReference>
<evidence type="ECO:0000313" key="12">
    <source>
        <dbReference type="Proteomes" id="UP000492821"/>
    </source>
</evidence>
<keyword evidence="8 10" id="KW-0472">Membrane</keyword>
<evidence type="ECO:0000256" key="11">
    <source>
        <dbReference type="RuleBase" id="RU000488"/>
    </source>
</evidence>
<evidence type="ECO:0000256" key="4">
    <source>
        <dbReference type="ARBA" id="ARBA00022692"/>
    </source>
</evidence>
<name>A0A7E4ZSW9_PANRE</name>